<name>A0ABW4N1L8_9CAUL</name>
<dbReference type="SUPFAM" id="SSF143456">
    <property type="entry name" value="VC0467-like"/>
    <property type="match status" value="1"/>
</dbReference>
<keyword evidence="4" id="KW-1185">Reference proteome</keyword>
<dbReference type="Proteomes" id="UP001597237">
    <property type="component" value="Unassembled WGS sequence"/>
</dbReference>
<dbReference type="PANTHER" id="PTHR30327:SF1">
    <property type="entry name" value="UPF0301 PROTEIN YQGE"/>
    <property type="match status" value="1"/>
</dbReference>
<dbReference type="PANTHER" id="PTHR30327">
    <property type="entry name" value="UNCHARACTERIZED PROTEIN YQGE"/>
    <property type="match status" value="1"/>
</dbReference>
<dbReference type="NCBIfam" id="NF001268">
    <property type="entry name" value="PRK00228.1-4"/>
    <property type="match status" value="1"/>
</dbReference>
<sequence length="197" mass="21617">MGSRYSGSEAEAEFLAGQLLIAMPGIGDPRFERAVILVCAHDEQHAMGVAVNQPVSGLTIPDLLERLNITATIEVPPDLVLLGGPVERERGFVLHTTDYRSPEMTLDITEDVALTATRDVLEAMARPEGRPRRSFLALGYAGWGAGQLEREIRENVWLTCPADEELLFGDDHENKWSRALAKLGIDPRLLSTQTGRA</sequence>
<dbReference type="EMBL" id="JBHUEY010000001">
    <property type="protein sequence ID" value="MFD1784017.1"/>
    <property type="molecule type" value="Genomic_DNA"/>
</dbReference>
<dbReference type="RefSeq" id="WP_377282795.1">
    <property type="nucleotide sequence ID" value="NZ_JBHRSI010000008.1"/>
</dbReference>
<evidence type="ECO:0000313" key="3">
    <source>
        <dbReference type="EMBL" id="MFD1784017.1"/>
    </source>
</evidence>
<accession>A0ABW4N1L8</accession>
<dbReference type="HAMAP" id="MF_00758">
    <property type="entry name" value="UPF0301"/>
    <property type="match status" value="1"/>
</dbReference>
<comment type="similarity">
    <text evidence="1 2">Belongs to the UPF0301 (AlgH) family.</text>
</comment>
<dbReference type="Pfam" id="PF02622">
    <property type="entry name" value="DUF179"/>
    <property type="match status" value="1"/>
</dbReference>
<proteinExistence type="inferred from homology"/>
<dbReference type="Gene3D" id="3.40.1740.10">
    <property type="entry name" value="VC0467-like"/>
    <property type="match status" value="1"/>
</dbReference>
<dbReference type="InterPro" id="IPR003774">
    <property type="entry name" value="AlgH-like"/>
</dbReference>
<evidence type="ECO:0000256" key="2">
    <source>
        <dbReference type="HAMAP-Rule" id="MF_00758"/>
    </source>
</evidence>
<protein>
    <recommendedName>
        <fullName evidence="2">UPF0301 protein ACFSC0_11480</fullName>
    </recommendedName>
</protein>
<evidence type="ECO:0000256" key="1">
    <source>
        <dbReference type="ARBA" id="ARBA00009600"/>
    </source>
</evidence>
<evidence type="ECO:0000313" key="4">
    <source>
        <dbReference type="Proteomes" id="UP001597237"/>
    </source>
</evidence>
<organism evidence="3 4">
    <name type="scientific">Phenylobacterium terrae</name>
    <dbReference type="NCBI Taxonomy" id="2665495"/>
    <lineage>
        <taxon>Bacteria</taxon>
        <taxon>Pseudomonadati</taxon>
        <taxon>Pseudomonadota</taxon>
        <taxon>Alphaproteobacteria</taxon>
        <taxon>Caulobacterales</taxon>
        <taxon>Caulobacteraceae</taxon>
        <taxon>Phenylobacterium</taxon>
    </lineage>
</organism>
<comment type="caution">
    <text evidence="3">The sequence shown here is derived from an EMBL/GenBank/DDBJ whole genome shotgun (WGS) entry which is preliminary data.</text>
</comment>
<reference evidence="4" key="1">
    <citation type="journal article" date="2019" name="Int. J. Syst. Evol. Microbiol.">
        <title>The Global Catalogue of Microorganisms (GCM) 10K type strain sequencing project: providing services to taxonomists for standard genome sequencing and annotation.</title>
        <authorList>
            <consortium name="The Broad Institute Genomics Platform"/>
            <consortium name="The Broad Institute Genome Sequencing Center for Infectious Disease"/>
            <person name="Wu L."/>
            <person name="Ma J."/>
        </authorList>
    </citation>
    <scope>NUCLEOTIDE SEQUENCE [LARGE SCALE GENOMIC DNA]</scope>
    <source>
        <strain evidence="4">DFY28</strain>
    </source>
</reference>
<gene>
    <name evidence="3" type="ORF">ACFSC0_11480</name>
</gene>